<organism evidence="2 3">
    <name type="scientific">Nocardiopsis sinuspersici</name>
    <dbReference type="NCBI Taxonomy" id="501010"/>
    <lineage>
        <taxon>Bacteria</taxon>
        <taxon>Bacillati</taxon>
        <taxon>Actinomycetota</taxon>
        <taxon>Actinomycetes</taxon>
        <taxon>Streptosporangiales</taxon>
        <taxon>Nocardiopsidaceae</taxon>
        <taxon>Nocardiopsis</taxon>
    </lineage>
</organism>
<gene>
    <name evidence="2" type="ORF">HNR06_004641</name>
</gene>
<evidence type="ECO:0000313" key="2">
    <source>
        <dbReference type="EMBL" id="NYH55052.1"/>
    </source>
</evidence>
<comment type="caution">
    <text evidence="2">The sequence shown here is derived from an EMBL/GenBank/DDBJ whole genome shotgun (WGS) entry which is preliminary data.</text>
</comment>
<protein>
    <submittedName>
        <fullName evidence="2">Uncharacterized protein</fullName>
    </submittedName>
</protein>
<feature type="compositionally biased region" description="Low complexity" evidence="1">
    <location>
        <begin position="36"/>
        <end position="47"/>
    </location>
</feature>
<proteinExistence type="predicted"/>
<dbReference type="AlphaFoldDB" id="A0A7Z0BMZ3"/>
<dbReference type="Proteomes" id="UP000584931">
    <property type="component" value="Unassembled WGS sequence"/>
</dbReference>
<feature type="region of interest" description="Disordered" evidence="1">
    <location>
        <begin position="1"/>
        <end position="58"/>
    </location>
</feature>
<evidence type="ECO:0000313" key="3">
    <source>
        <dbReference type="Proteomes" id="UP000584931"/>
    </source>
</evidence>
<accession>A0A7Z0BMZ3</accession>
<evidence type="ECO:0000256" key="1">
    <source>
        <dbReference type="SAM" id="MobiDB-lite"/>
    </source>
</evidence>
<name>A0A7Z0BMZ3_9ACTN</name>
<feature type="compositionally biased region" description="Polar residues" evidence="1">
    <location>
        <begin position="1"/>
        <end position="10"/>
    </location>
</feature>
<reference evidence="2 3" key="1">
    <citation type="submission" date="2020-07" db="EMBL/GenBank/DDBJ databases">
        <title>Sequencing the genomes of 1000 actinobacteria strains.</title>
        <authorList>
            <person name="Klenk H.-P."/>
        </authorList>
    </citation>
    <scope>NUCLEOTIDE SEQUENCE [LARGE SCALE GENOMIC DNA]</scope>
    <source>
        <strain evidence="2 3">DSM 45278</strain>
    </source>
</reference>
<dbReference type="EMBL" id="JACCHL010000001">
    <property type="protein sequence ID" value="NYH55052.1"/>
    <property type="molecule type" value="Genomic_DNA"/>
</dbReference>
<sequence length="216" mass="23316">MPSDTGSTGITRDLLPGHGTSCRKDVPGRVDVPVLAGAGSSASTAKAACRRPPGSRETMEATGFGVAEGPGRLDRGLVLGRREPPRRIRDAPRVRRSDRFPARGPKRGCRARPAERSANALCRCRSARRNGTEGTSDENAGSSDLLHPVGAAQVCLYGVLSPRRWWAVRRRARVSRHAGRTHPNVGPDRVRCSGSGRARHSYAVLTKRIHTEEGYV</sequence>